<evidence type="ECO:0000313" key="3">
    <source>
        <dbReference type="Proteomes" id="UP001501319"/>
    </source>
</evidence>
<reference evidence="2 3" key="1">
    <citation type="journal article" date="2019" name="Int. J. Syst. Evol. Microbiol.">
        <title>The Global Catalogue of Microorganisms (GCM) 10K type strain sequencing project: providing services to taxonomists for standard genome sequencing and annotation.</title>
        <authorList>
            <consortium name="The Broad Institute Genomics Platform"/>
            <consortium name="The Broad Institute Genome Sequencing Center for Infectious Disease"/>
            <person name="Wu L."/>
            <person name="Ma J."/>
        </authorList>
    </citation>
    <scope>NUCLEOTIDE SEQUENCE [LARGE SCALE GENOMIC DNA]</scope>
    <source>
        <strain evidence="2 3">JCM 14306</strain>
    </source>
</reference>
<evidence type="ECO:0000313" key="2">
    <source>
        <dbReference type="EMBL" id="GAA1625412.1"/>
    </source>
</evidence>
<keyword evidence="3" id="KW-1185">Reference proteome</keyword>
<dbReference type="EMBL" id="BAAANE010000003">
    <property type="protein sequence ID" value="GAA1625412.1"/>
    <property type="molecule type" value="Genomic_DNA"/>
</dbReference>
<dbReference type="SUPFAM" id="SSF54593">
    <property type="entry name" value="Glyoxalase/Bleomycin resistance protein/Dihydroxybiphenyl dioxygenase"/>
    <property type="match status" value="1"/>
</dbReference>
<comment type="caution">
    <text evidence="2">The sequence shown here is derived from an EMBL/GenBank/DDBJ whole genome shotgun (WGS) entry which is preliminary data.</text>
</comment>
<dbReference type="InterPro" id="IPR037523">
    <property type="entry name" value="VOC_core"/>
</dbReference>
<organism evidence="2 3">
    <name type="scientific">Kribbella alba</name>
    <dbReference type="NCBI Taxonomy" id="190197"/>
    <lineage>
        <taxon>Bacteria</taxon>
        <taxon>Bacillati</taxon>
        <taxon>Actinomycetota</taxon>
        <taxon>Actinomycetes</taxon>
        <taxon>Propionibacteriales</taxon>
        <taxon>Kribbellaceae</taxon>
        <taxon>Kribbella</taxon>
    </lineage>
</organism>
<proteinExistence type="predicted"/>
<dbReference type="Gene3D" id="3.10.180.10">
    <property type="entry name" value="2,3-Dihydroxybiphenyl 1,2-Dioxygenase, domain 1"/>
    <property type="match status" value="1"/>
</dbReference>
<name>A0ABN2F0U7_9ACTN</name>
<dbReference type="Proteomes" id="UP001501319">
    <property type="component" value="Unassembled WGS sequence"/>
</dbReference>
<dbReference type="CDD" id="cd08351">
    <property type="entry name" value="ChaP_like"/>
    <property type="match status" value="1"/>
</dbReference>
<dbReference type="Pfam" id="PF00903">
    <property type="entry name" value="Glyoxalase"/>
    <property type="match status" value="1"/>
</dbReference>
<gene>
    <name evidence="2" type="ORF">GCM10009744_11550</name>
</gene>
<dbReference type="RefSeq" id="WP_344109557.1">
    <property type="nucleotide sequence ID" value="NZ_BAAANE010000003.1"/>
</dbReference>
<protein>
    <submittedName>
        <fullName evidence="2">VOC family protein</fullName>
    </submittedName>
</protein>
<accession>A0ABN2F0U7</accession>
<evidence type="ECO:0000259" key="1">
    <source>
        <dbReference type="PROSITE" id="PS51819"/>
    </source>
</evidence>
<feature type="domain" description="VOC" evidence="1">
    <location>
        <begin position="4"/>
        <end position="121"/>
    </location>
</feature>
<sequence length="128" mass="14338">MPAELNHTIVAARDPLASATFLSEVLGLPAPEVYGPFQVVQTSNGVSLDFQQRDGKIAWQHYAFLISEPEFDEIFGRITSRELPHWADPFKQQPDQINHNDGGRGVYFEDPDGHMLEIITRPYGAGED</sequence>
<dbReference type="PROSITE" id="PS51819">
    <property type="entry name" value="VOC"/>
    <property type="match status" value="1"/>
</dbReference>
<dbReference type="InterPro" id="IPR004360">
    <property type="entry name" value="Glyas_Fos-R_dOase_dom"/>
</dbReference>
<dbReference type="InterPro" id="IPR029068">
    <property type="entry name" value="Glyas_Bleomycin-R_OHBP_Dase"/>
</dbReference>